<dbReference type="SMART" id="SM00829">
    <property type="entry name" value="PKS_ER"/>
    <property type="match status" value="1"/>
</dbReference>
<name>A0A395GU01_9EURO</name>
<dbReference type="InterPro" id="IPR013149">
    <property type="entry name" value="ADH-like_C"/>
</dbReference>
<keyword evidence="6" id="KW-1185">Reference proteome</keyword>
<dbReference type="SUPFAM" id="SSF50129">
    <property type="entry name" value="GroES-like"/>
    <property type="match status" value="1"/>
</dbReference>
<dbReference type="EMBL" id="KZ824449">
    <property type="protein sequence ID" value="RAK98985.1"/>
    <property type="molecule type" value="Genomic_DNA"/>
</dbReference>
<dbReference type="AlphaFoldDB" id="A0A395GU01"/>
<dbReference type="Gene3D" id="3.40.50.720">
    <property type="entry name" value="NAD(P)-binding Rossmann-like Domain"/>
    <property type="match status" value="1"/>
</dbReference>
<sequence length="374" mass="39424">MASSRPQLLTQSLLVATTVVILVVAFLGHWTPPNPSTAITTTMASGTMRAIVMHEIGGPGVLKLQTVPKPTPTAGEVRIRVKAFGLNRSELYTRQGHSPGVTFPRVLGIEAAGLVDDAAPESGFQPGEVVVTAMGGMGRAFDGGYAEYTVVPATQVRRVNTTAAFGADQPVPWDLLGALPELMQTAWGSLATSLQLEARDRLLIRGGTTSVGLAAAALARAQGVPVTVTTRNPARVEFLRGLGIDDVIIDGGVILSEVQKRGPFSKILELVGVTTLEDSLRCAAPGGTVCMTGIAGNKWTFDQFTPMASIPTSVKLTTYASSTEALLKTPIEEIARDVAAGKMQLPIRTFPFEEIVAAHQLMEEGALAKIVMLL</sequence>
<organism evidence="5 6">
    <name type="scientific">Aspergillus ibericus CBS 121593</name>
    <dbReference type="NCBI Taxonomy" id="1448316"/>
    <lineage>
        <taxon>Eukaryota</taxon>
        <taxon>Fungi</taxon>
        <taxon>Dikarya</taxon>
        <taxon>Ascomycota</taxon>
        <taxon>Pezizomycotina</taxon>
        <taxon>Eurotiomycetes</taxon>
        <taxon>Eurotiomycetidae</taxon>
        <taxon>Eurotiales</taxon>
        <taxon>Aspergillaceae</taxon>
        <taxon>Aspergillus</taxon>
        <taxon>Aspergillus subgen. Circumdati</taxon>
    </lineage>
</organism>
<dbReference type="RefSeq" id="XP_025573313.1">
    <property type="nucleotide sequence ID" value="XM_025719856.1"/>
</dbReference>
<dbReference type="GO" id="GO:0016651">
    <property type="term" value="F:oxidoreductase activity, acting on NAD(P)H"/>
    <property type="evidence" value="ECO:0007669"/>
    <property type="project" value="TreeGrafter"/>
</dbReference>
<keyword evidence="1" id="KW-0521">NADP</keyword>
<dbReference type="Pfam" id="PF08240">
    <property type="entry name" value="ADH_N"/>
    <property type="match status" value="1"/>
</dbReference>
<dbReference type="OrthoDB" id="203908at2759"/>
<feature type="domain" description="Enoyl reductase (ER)" evidence="4">
    <location>
        <begin position="57"/>
        <end position="372"/>
    </location>
</feature>
<dbReference type="Proteomes" id="UP000249402">
    <property type="component" value="Unassembled WGS sequence"/>
</dbReference>
<dbReference type="InterPro" id="IPR036291">
    <property type="entry name" value="NAD(P)-bd_dom_sf"/>
</dbReference>
<dbReference type="Gene3D" id="3.90.180.10">
    <property type="entry name" value="Medium-chain alcohol dehydrogenases, catalytic domain"/>
    <property type="match status" value="1"/>
</dbReference>
<proteinExistence type="predicted"/>
<evidence type="ECO:0000313" key="6">
    <source>
        <dbReference type="Proteomes" id="UP000249402"/>
    </source>
</evidence>
<keyword evidence="3" id="KW-1133">Transmembrane helix</keyword>
<feature type="transmembrane region" description="Helical" evidence="3">
    <location>
        <begin position="12"/>
        <end position="30"/>
    </location>
</feature>
<dbReference type="VEuPathDB" id="FungiDB:BO80DRAFT_426796"/>
<dbReference type="SUPFAM" id="SSF51735">
    <property type="entry name" value="NAD(P)-binding Rossmann-fold domains"/>
    <property type="match status" value="1"/>
</dbReference>
<keyword evidence="3" id="KW-0472">Membrane</keyword>
<reference evidence="5 6" key="1">
    <citation type="submission" date="2018-02" db="EMBL/GenBank/DDBJ databases">
        <title>The genomes of Aspergillus section Nigri reveals drivers in fungal speciation.</title>
        <authorList>
            <consortium name="DOE Joint Genome Institute"/>
            <person name="Vesth T.C."/>
            <person name="Nybo J."/>
            <person name="Theobald S."/>
            <person name="Brandl J."/>
            <person name="Frisvad J.C."/>
            <person name="Nielsen K.F."/>
            <person name="Lyhne E.K."/>
            <person name="Kogle M.E."/>
            <person name="Kuo A."/>
            <person name="Riley R."/>
            <person name="Clum A."/>
            <person name="Nolan M."/>
            <person name="Lipzen A."/>
            <person name="Salamov A."/>
            <person name="Henrissat B."/>
            <person name="Wiebenga A."/>
            <person name="De vries R.P."/>
            <person name="Grigoriev I.V."/>
            <person name="Mortensen U.H."/>
            <person name="Andersen M.R."/>
            <person name="Baker S.E."/>
        </authorList>
    </citation>
    <scope>NUCLEOTIDE SEQUENCE [LARGE SCALE GENOMIC DNA]</scope>
    <source>
        <strain evidence="5 6">CBS 121593</strain>
    </source>
</reference>
<dbReference type="GO" id="GO:0070402">
    <property type="term" value="F:NADPH binding"/>
    <property type="evidence" value="ECO:0007669"/>
    <property type="project" value="TreeGrafter"/>
</dbReference>
<dbReference type="Pfam" id="PF00107">
    <property type="entry name" value="ADH_zinc_N"/>
    <property type="match status" value="1"/>
</dbReference>
<dbReference type="GeneID" id="37224721"/>
<dbReference type="PANTHER" id="PTHR48106:SF18">
    <property type="entry name" value="QUINONE OXIDOREDUCTASE PIG3"/>
    <property type="match status" value="1"/>
</dbReference>
<evidence type="ECO:0000259" key="4">
    <source>
        <dbReference type="SMART" id="SM00829"/>
    </source>
</evidence>
<evidence type="ECO:0000256" key="2">
    <source>
        <dbReference type="ARBA" id="ARBA00023002"/>
    </source>
</evidence>
<keyword evidence="2" id="KW-0560">Oxidoreductase</keyword>
<protein>
    <submittedName>
        <fullName evidence="5">Putative zinc-binding oxidoreductase</fullName>
    </submittedName>
</protein>
<dbReference type="PANTHER" id="PTHR48106">
    <property type="entry name" value="QUINONE OXIDOREDUCTASE PIG3-RELATED"/>
    <property type="match status" value="1"/>
</dbReference>
<evidence type="ECO:0000313" key="5">
    <source>
        <dbReference type="EMBL" id="RAK98985.1"/>
    </source>
</evidence>
<dbReference type="InterPro" id="IPR020843">
    <property type="entry name" value="ER"/>
</dbReference>
<keyword evidence="3" id="KW-0812">Transmembrane</keyword>
<evidence type="ECO:0000256" key="3">
    <source>
        <dbReference type="SAM" id="Phobius"/>
    </source>
</evidence>
<evidence type="ECO:0000256" key="1">
    <source>
        <dbReference type="ARBA" id="ARBA00022857"/>
    </source>
</evidence>
<dbReference type="STRING" id="1448316.A0A395GU01"/>
<dbReference type="InterPro" id="IPR013154">
    <property type="entry name" value="ADH-like_N"/>
</dbReference>
<dbReference type="InterPro" id="IPR011032">
    <property type="entry name" value="GroES-like_sf"/>
</dbReference>
<gene>
    <name evidence="5" type="ORF">BO80DRAFT_426796</name>
</gene>
<accession>A0A395GU01</accession>